<organism evidence="1">
    <name type="scientific">Pedococcus sp. KACC 23699</name>
    <dbReference type="NCBI Taxonomy" id="3149228"/>
    <lineage>
        <taxon>Bacteria</taxon>
        <taxon>Bacillati</taxon>
        <taxon>Actinomycetota</taxon>
        <taxon>Actinomycetes</taxon>
        <taxon>Micrococcales</taxon>
        <taxon>Intrasporangiaceae</taxon>
        <taxon>Pedococcus</taxon>
    </lineage>
</organism>
<reference evidence="1" key="1">
    <citation type="submission" date="2024-05" db="EMBL/GenBank/DDBJ databases">
        <authorList>
            <person name="Kim S."/>
            <person name="Heo J."/>
            <person name="Choi H."/>
            <person name="Choi Y."/>
            <person name="Kwon S.-W."/>
            <person name="Kim Y."/>
        </authorList>
    </citation>
    <scope>NUCLEOTIDE SEQUENCE</scope>
    <source>
        <strain evidence="1">KACC 23699</strain>
    </source>
</reference>
<dbReference type="AlphaFoldDB" id="A0AAU7JSL3"/>
<sequence length="131" mass="14861">MTSLSPTPRRRSGGHLLVAATLRSPVRQALGHLTLLEYAAADGRRVRLPVQYARWRDELVLAAGRARDKTWWRAFRSPRRATLILDGVVLEGVGHVVRRDDPTWSQVAIAYQRVHPLARLDTAEIVLLRRL</sequence>
<gene>
    <name evidence="1" type="ORF">ABEG17_17205</name>
</gene>
<evidence type="ECO:0008006" key="2">
    <source>
        <dbReference type="Google" id="ProtNLM"/>
    </source>
</evidence>
<proteinExistence type="predicted"/>
<name>A0AAU7JSL3_9MICO</name>
<dbReference type="RefSeq" id="WP_406830714.1">
    <property type="nucleotide sequence ID" value="NZ_CP157483.1"/>
</dbReference>
<dbReference type="EMBL" id="CP157483">
    <property type="protein sequence ID" value="XBO43283.1"/>
    <property type="molecule type" value="Genomic_DNA"/>
</dbReference>
<protein>
    <recommendedName>
        <fullName evidence="2">DUF385 domain-containing protein</fullName>
    </recommendedName>
</protein>
<accession>A0AAU7JSL3</accession>
<evidence type="ECO:0000313" key="1">
    <source>
        <dbReference type="EMBL" id="XBO43283.1"/>
    </source>
</evidence>